<dbReference type="CDD" id="cd16745">
    <property type="entry name" value="RING-HC_AtRMA-like"/>
    <property type="match status" value="1"/>
</dbReference>
<evidence type="ECO:0000256" key="7">
    <source>
        <dbReference type="ARBA" id="ARBA00022786"/>
    </source>
</evidence>
<name>A0A9Q1KRM5_9CARY</name>
<reference evidence="14" key="1">
    <citation type="submission" date="2022-04" db="EMBL/GenBank/DDBJ databases">
        <title>Carnegiea gigantea Genome sequencing and assembly v2.</title>
        <authorList>
            <person name="Copetti D."/>
            <person name="Sanderson M.J."/>
            <person name="Burquez A."/>
            <person name="Wojciechowski M.F."/>
        </authorList>
    </citation>
    <scope>NUCLEOTIDE SEQUENCE</scope>
    <source>
        <strain evidence="14">SGP5-SGP5p</strain>
        <tissue evidence="14">Aerial part</tissue>
    </source>
</reference>
<comment type="caution">
    <text evidence="14">The sequence shown here is derived from an EMBL/GenBank/DDBJ whole genome shotgun (WGS) entry which is preliminary data.</text>
</comment>
<evidence type="ECO:0000256" key="10">
    <source>
        <dbReference type="PROSITE-ProRule" id="PRU00175"/>
    </source>
</evidence>
<evidence type="ECO:0000313" key="15">
    <source>
        <dbReference type="Proteomes" id="UP001153076"/>
    </source>
</evidence>
<feature type="compositionally biased region" description="Basic and acidic residues" evidence="12">
    <location>
        <begin position="115"/>
        <end position="126"/>
    </location>
</feature>
<evidence type="ECO:0000256" key="11">
    <source>
        <dbReference type="RuleBase" id="RU369090"/>
    </source>
</evidence>
<evidence type="ECO:0000256" key="12">
    <source>
        <dbReference type="SAM" id="MobiDB-lite"/>
    </source>
</evidence>
<keyword evidence="8 11" id="KW-0862">Zinc</keyword>
<evidence type="ECO:0000256" key="3">
    <source>
        <dbReference type="ARBA" id="ARBA00004906"/>
    </source>
</evidence>
<proteinExistence type="predicted"/>
<dbReference type="PROSITE" id="PS50089">
    <property type="entry name" value="ZF_RING_2"/>
    <property type="match status" value="1"/>
</dbReference>
<accession>A0A9Q1KRM5</accession>
<comment type="catalytic activity">
    <reaction evidence="1 11">
        <text>S-ubiquitinyl-[E2 ubiquitin-conjugating enzyme]-L-cysteine + [acceptor protein]-L-lysine = [E2 ubiquitin-conjugating enzyme]-L-cysteine + N(6)-ubiquitinyl-[acceptor protein]-L-lysine.</text>
        <dbReference type="EC" id="2.3.2.27"/>
    </reaction>
</comment>
<dbReference type="InterPro" id="IPR001841">
    <property type="entry name" value="Znf_RING"/>
</dbReference>
<keyword evidence="4 11" id="KW-0808">Transferase</keyword>
<dbReference type="Pfam" id="PF00097">
    <property type="entry name" value="zf-C3HC4"/>
    <property type="match status" value="1"/>
</dbReference>
<dbReference type="PROSITE" id="PS00518">
    <property type="entry name" value="ZF_RING_1"/>
    <property type="match status" value="1"/>
</dbReference>
<comment type="domain">
    <text evidence="11">The RING-type zinc finger domain is responsible for E3 ligase activity.</text>
</comment>
<evidence type="ECO:0000259" key="13">
    <source>
        <dbReference type="PROSITE" id="PS50089"/>
    </source>
</evidence>
<comment type="pathway">
    <text evidence="3 11">Protein modification; protein ubiquitination.</text>
</comment>
<sequence length="457" mass="50730">MAERIENVMDLDLNLGPVAPASPVIGPGTGPSSGGESVNLDAWIEPPLMSIREALRQRTRQRWRWRHLQIPLDPNAFQLTVNSDGTSENPGGAGSGGDGEGSVRTLQTGEGSVAPEERSREPAKTCENHVNLAEKDSVDEEGDVEKTGTEGGSFFDCNICLDLAKEPVVTCCGHLFCWPCIYCWLNNYCEANECPVCKGEVTFKNLTPIYGRGDHTRETEEDSGVNVPARPSGRRVESLRQTIHRTASAFPMEEMIRRLGARFELTRDFFQLPEADSSRDPLERNSMLSRFLTSRALQREQTPAIPTEHVVDLTHERPEIMHRRLPPLTYRRGQSHRSSSGVTSVNADRIVEAYLRRSPPRRSQEQQPPSMDDRDSFSSIAAVIHGESQTMDTAVEIDSMVSLSTSSSRRRNVASRASDMDSGDSRAPRRRRLHTSLNASPRHDDLTANVWAVSGQV</sequence>
<evidence type="ECO:0000256" key="9">
    <source>
        <dbReference type="ARBA" id="ARBA00023136"/>
    </source>
</evidence>
<dbReference type="SUPFAM" id="SSF57850">
    <property type="entry name" value="RING/U-box"/>
    <property type="match status" value="1"/>
</dbReference>
<feature type="region of interest" description="Disordered" evidence="12">
    <location>
        <begin position="402"/>
        <end position="442"/>
    </location>
</feature>
<feature type="region of interest" description="Disordered" evidence="12">
    <location>
        <begin position="354"/>
        <end position="375"/>
    </location>
</feature>
<dbReference type="InterPro" id="IPR013083">
    <property type="entry name" value="Znf_RING/FYVE/PHD"/>
</dbReference>
<dbReference type="EC" id="2.3.2.27" evidence="11"/>
<dbReference type="InterPro" id="IPR045103">
    <property type="entry name" value="RNF5/RNF185-like"/>
</dbReference>
<dbReference type="AlphaFoldDB" id="A0A9Q1KRM5"/>
<dbReference type="PANTHER" id="PTHR12313">
    <property type="entry name" value="E3 UBIQUITIN-PROTEIN LIGASE RNF5-RELATED"/>
    <property type="match status" value="1"/>
</dbReference>
<dbReference type="InterPro" id="IPR001876">
    <property type="entry name" value="Znf_RanBP2"/>
</dbReference>
<keyword evidence="7 11" id="KW-0833">Ubl conjugation pathway</keyword>
<dbReference type="Gene3D" id="3.30.40.10">
    <property type="entry name" value="Zinc/RING finger domain, C3HC4 (zinc finger)"/>
    <property type="match status" value="1"/>
</dbReference>
<organism evidence="14 15">
    <name type="scientific">Carnegiea gigantea</name>
    <dbReference type="NCBI Taxonomy" id="171969"/>
    <lineage>
        <taxon>Eukaryota</taxon>
        <taxon>Viridiplantae</taxon>
        <taxon>Streptophyta</taxon>
        <taxon>Embryophyta</taxon>
        <taxon>Tracheophyta</taxon>
        <taxon>Spermatophyta</taxon>
        <taxon>Magnoliopsida</taxon>
        <taxon>eudicotyledons</taxon>
        <taxon>Gunneridae</taxon>
        <taxon>Pentapetalae</taxon>
        <taxon>Caryophyllales</taxon>
        <taxon>Cactineae</taxon>
        <taxon>Cactaceae</taxon>
        <taxon>Cactoideae</taxon>
        <taxon>Echinocereeae</taxon>
        <taxon>Carnegiea</taxon>
    </lineage>
</organism>
<evidence type="ECO:0000256" key="4">
    <source>
        <dbReference type="ARBA" id="ARBA00022679"/>
    </source>
</evidence>
<evidence type="ECO:0000256" key="8">
    <source>
        <dbReference type="ARBA" id="ARBA00022833"/>
    </source>
</evidence>
<dbReference type="GO" id="GO:0005789">
    <property type="term" value="C:endoplasmic reticulum membrane"/>
    <property type="evidence" value="ECO:0007669"/>
    <property type="project" value="UniProtKB-SubCell"/>
</dbReference>
<dbReference type="InterPro" id="IPR018957">
    <property type="entry name" value="Znf_C3HC4_RING-type"/>
</dbReference>
<dbReference type="EMBL" id="JAKOGI010000032">
    <property type="protein sequence ID" value="KAJ8448132.1"/>
    <property type="molecule type" value="Genomic_DNA"/>
</dbReference>
<dbReference type="GO" id="GO:0006511">
    <property type="term" value="P:ubiquitin-dependent protein catabolic process"/>
    <property type="evidence" value="ECO:0007669"/>
    <property type="project" value="UniProtKB-UniRule"/>
</dbReference>
<comment type="function">
    <text evidence="11">E3 ubiquitin-protein ligase.</text>
</comment>
<feature type="compositionally biased region" description="Gly residues" evidence="12">
    <location>
        <begin position="91"/>
        <end position="100"/>
    </location>
</feature>
<dbReference type="PROSITE" id="PS01358">
    <property type="entry name" value="ZF_RANBP2_1"/>
    <property type="match status" value="1"/>
</dbReference>
<keyword evidence="6 10" id="KW-0863">Zinc-finger</keyword>
<keyword evidence="5 11" id="KW-0479">Metal-binding</keyword>
<evidence type="ECO:0000256" key="5">
    <source>
        <dbReference type="ARBA" id="ARBA00022723"/>
    </source>
</evidence>
<protein>
    <recommendedName>
        <fullName evidence="11">E3 ubiquitin-protein ligase RMA</fullName>
        <ecNumber evidence="11">2.3.2.27</ecNumber>
    </recommendedName>
    <alternativeName>
        <fullName evidence="11">Protein RING membrane-anchor</fullName>
    </alternativeName>
    <alternativeName>
        <fullName evidence="11">RING-type E3 ubiquitin transferase RMA</fullName>
    </alternativeName>
</protein>
<evidence type="ECO:0000256" key="6">
    <source>
        <dbReference type="ARBA" id="ARBA00022771"/>
    </source>
</evidence>
<evidence type="ECO:0000313" key="14">
    <source>
        <dbReference type="EMBL" id="KAJ8448132.1"/>
    </source>
</evidence>
<dbReference type="OrthoDB" id="6270329at2759"/>
<evidence type="ECO:0000256" key="1">
    <source>
        <dbReference type="ARBA" id="ARBA00000900"/>
    </source>
</evidence>
<keyword evidence="9" id="KW-0472">Membrane</keyword>
<dbReference type="InterPro" id="IPR017907">
    <property type="entry name" value="Znf_RING_CS"/>
</dbReference>
<evidence type="ECO:0000256" key="2">
    <source>
        <dbReference type="ARBA" id="ARBA00004308"/>
    </source>
</evidence>
<dbReference type="GO" id="GO:0008270">
    <property type="term" value="F:zinc ion binding"/>
    <property type="evidence" value="ECO:0007669"/>
    <property type="project" value="UniProtKB-KW"/>
</dbReference>
<feature type="region of interest" description="Disordered" evidence="12">
    <location>
        <begin position="78"/>
        <end position="126"/>
    </location>
</feature>
<keyword evidence="15" id="KW-1185">Reference proteome</keyword>
<dbReference type="SMART" id="SM00184">
    <property type="entry name" value="RING"/>
    <property type="match status" value="1"/>
</dbReference>
<dbReference type="GO" id="GO:0061630">
    <property type="term" value="F:ubiquitin protein ligase activity"/>
    <property type="evidence" value="ECO:0007669"/>
    <property type="project" value="UniProtKB-UniRule"/>
</dbReference>
<gene>
    <name evidence="14" type="ORF">Cgig2_031856</name>
</gene>
<comment type="subcellular location">
    <subcellularLocation>
        <location evidence="2">Endomembrane system</location>
    </subcellularLocation>
    <subcellularLocation>
        <location evidence="11">Endoplasmic reticulum membrane</location>
        <topology evidence="11">Single-pass type IV membrane protein</topology>
    </subcellularLocation>
</comment>
<feature type="domain" description="RING-type" evidence="13">
    <location>
        <begin position="157"/>
        <end position="198"/>
    </location>
</feature>
<keyword evidence="11" id="KW-0256">Endoplasmic reticulum</keyword>
<dbReference type="Proteomes" id="UP001153076">
    <property type="component" value="Unassembled WGS sequence"/>
</dbReference>